<dbReference type="InterPro" id="IPR000175">
    <property type="entry name" value="Na/ntran_symport"/>
</dbReference>
<feature type="transmembrane region" description="Helical" evidence="9">
    <location>
        <begin position="240"/>
        <end position="257"/>
    </location>
</feature>
<keyword evidence="5 9" id="KW-0472">Membrane</keyword>
<evidence type="ECO:0000256" key="5">
    <source>
        <dbReference type="ARBA" id="ARBA00023136"/>
    </source>
</evidence>
<name>A0A091RV15_NESNO</name>
<gene>
    <name evidence="10" type="ORF">N333_04126</name>
</gene>
<evidence type="ECO:0000256" key="6">
    <source>
        <dbReference type="PIRSR" id="PIRSR600175-1"/>
    </source>
</evidence>
<dbReference type="PROSITE" id="PS50267">
    <property type="entry name" value="NA_NEUROTRAN_SYMP_3"/>
    <property type="match status" value="1"/>
</dbReference>
<feature type="disulfide bond" evidence="7">
    <location>
        <begin position="121"/>
        <end position="130"/>
    </location>
</feature>
<dbReference type="PANTHER" id="PTHR11616:SF263">
    <property type="entry name" value="SODIUM- AND CHLORIDE-DEPENDENT GLYCINE TRANSPORTER 1"/>
    <property type="match status" value="1"/>
</dbReference>
<dbReference type="InterPro" id="IPR037272">
    <property type="entry name" value="SNS_sf"/>
</dbReference>
<evidence type="ECO:0000256" key="4">
    <source>
        <dbReference type="ARBA" id="ARBA00022989"/>
    </source>
</evidence>
<feature type="non-terminal residue" evidence="10">
    <location>
        <position position="287"/>
    </location>
</feature>
<dbReference type="PRINTS" id="PR00176">
    <property type="entry name" value="NANEUSMPORT"/>
</dbReference>
<dbReference type="GO" id="GO:0005886">
    <property type="term" value="C:plasma membrane"/>
    <property type="evidence" value="ECO:0007669"/>
    <property type="project" value="TreeGrafter"/>
</dbReference>
<feature type="transmembrane region" description="Helical" evidence="9">
    <location>
        <begin position="40"/>
        <end position="61"/>
    </location>
</feature>
<keyword evidence="3 8" id="KW-0812">Transmembrane</keyword>
<evidence type="ECO:0000256" key="8">
    <source>
        <dbReference type="RuleBase" id="RU003732"/>
    </source>
</evidence>
<keyword evidence="11" id="KW-1185">Reference proteome</keyword>
<dbReference type="Proteomes" id="UP000053840">
    <property type="component" value="Unassembled WGS sequence"/>
</dbReference>
<accession>A0A091RV15</accession>
<evidence type="ECO:0000256" key="1">
    <source>
        <dbReference type="ARBA" id="ARBA00004141"/>
    </source>
</evidence>
<dbReference type="AlphaFoldDB" id="A0A091RV15"/>
<dbReference type="GO" id="GO:0005283">
    <property type="term" value="F:amino acid:sodium symporter activity"/>
    <property type="evidence" value="ECO:0007669"/>
    <property type="project" value="TreeGrafter"/>
</dbReference>
<organism evidence="10 11">
    <name type="scientific">Nestor notabilis</name>
    <name type="common">Kea</name>
    <dbReference type="NCBI Taxonomy" id="176057"/>
    <lineage>
        <taxon>Eukaryota</taxon>
        <taxon>Metazoa</taxon>
        <taxon>Chordata</taxon>
        <taxon>Craniata</taxon>
        <taxon>Vertebrata</taxon>
        <taxon>Euteleostomi</taxon>
        <taxon>Archelosauria</taxon>
        <taxon>Archosauria</taxon>
        <taxon>Dinosauria</taxon>
        <taxon>Saurischia</taxon>
        <taxon>Theropoda</taxon>
        <taxon>Coelurosauria</taxon>
        <taxon>Aves</taxon>
        <taxon>Neognathae</taxon>
        <taxon>Neoaves</taxon>
        <taxon>Telluraves</taxon>
        <taxon>Australaves</taxon>
        <taxon>Psittaciformes</taxon>
        <taxon>Psittacidae</taxon>
        <taxon>Nestor</taxon>
    </lineage>
</organism>
<evidence type="ECO:0000256" key="7">
    <source>
        <dbReference type="PIRSR" id="PIRSR600175-2"/>
    </source>
</evidence>
<keyword evidence="4 9" id="KW-1133">Transmembrane helix</keyword>
<feature type="transmembrane region" description="Helical" evidence="9">
    <location>
        <begin position="269"/>
        <end position="286"/>
    </location>
</feature>
<evidence type="ECO:0000256" key="9">
    <source>
        <dbReference type="SAM" id="Phobius"/>
    </source>
</evidence>
<sequence>RGNWGNQIEFVLTSVGYAVGLGNVWRFPYLCYRNGGGAFMFPYFIMLVFCGIPLFFMELSFGQFASQGCLGVWRVSPMFKGVGYGMMVVSTYIGIYYNVVICIAFYYFFVSMTRVLPWTYCSNAWNTPDCVGVLDGNLSSRAALNLALNATQKRTSPSEEYWRGCLGVSWVVVFLCLIKGVKSSGKVVYFTATFPYVVLTILFVRGITLEGALTGIMYYLTPQWDKILDAKVWGDAASQIFYSLGCAWGGLITMASYNKFHNNCYRDSIIISITNCATSVYAGFVIF</sequence>
<evidence type="ECO:0000313" key="10">
    <source>
        <dbReference type="EMBL" id="KFQ46460.1"/>
    </source>
</evidence>
<dbReference type="GO" id="GO:0046872">
    <property type="term" value="F:metal ion binding"/>
    <property type="evidence" value="ECO:0007669"/>
    <property type="project" value="UniProtKB-KW"/>
</dbReference>
<evidence type="ECO:0000256" key="2">
    <source>
        <dbReference type="ARBA" id="ARBA00022448"/>
    </source>
</evidence>
<feature type="binding site" evidence="6">
    <location>
        <position position="23"/>
    </location>
    <ligand>
        <name>Na(+)</name>
        <dbReference type="ChEBI" id="CHEBI:29101"/>
        <label>1</label>
    </ligand>
</feature>
<dbReference type="Pfam" id="PF00209">
    <property type="entry name" value="SNF"/>
    <property type="match status" value="2"/>
</dbReference>
<dbReference type="PANTHER" id="PTHR11616">
    <property type="entry name" value="SODIUM/CHLORIDE DEPENDENT TRANSPORTER"/>
    <property type="match status" value="1"/>
</dbReference>
<keyword evidence="6" id="KW-0479">Metal-binding</keyword>
<feature type="non-terminal residue" evidence="10">
    <location>
        <position position="1"/>
    </location>
</feature>
<protein>
    <recommendedName>
        <fullName evidence="8">Transporter</fullName>
    </recommendedName>
</protein>
<dbReference type="EMBL" id="KK934274">
    <property type="protein sequence ID" value="KFQ46460.1"/>
    <property type="molecule type" value="Genomic_DNA"/>
</dbReference>
<feature type="binding site" evidence="6">
    <location>
        <position position="275"/>
    </location>
    <ligand>
        <name>Na(+)</name>
        <dbReference type="ChEBI" id="CHEBI:29101"/>
        <label>1</label>
    </ligand>
</feature>
<feature type="binding site" evidence="6">
    <location>
        <position position="16"/>
    </location>
    <ligand>
        <name>Na(+)</name>
        <dbReference type="ChEBI" id="CHEBI:29101"/>
        <label>1</label>
    </ligand>
</feature>
<dbReference type="SUPFAM" id="SSF161070">
    <property type="entry name" value="SNF-like"/>
    <property type="match status" value="1"/>
</dbReference>
<keyword evidence="2 8" id="KW-0813">Transport</keyword>
<evidence type="ECO:0000256" key="3">
    <source>
        <dbReference type="ARBA" id="ARBA00022692"/>
    </source>
</evidence>
<comment type="subcellular location">
    <subcellularLocation>
        <location evidence="1">Membrane</location>
        <topology evidence="1">Multi-pass membrane protein</topology>
    </subcellularLocation>
</comment>
<feature type="binding site" evidence="6">
    <location>
        <position position="243"/>
    </location>
    <ligand>
        <name>Na(+)</name>
        <dbReference type="ChEBI" id="CHEBI:29101"/>
        <label>1</label>
    </ligand>
</feature>
<feature type="transmembrane region" description="Helical" evidence="9">
    <location>
        <begin position="193"/>
        <end position="220"/>
    </location>
</feature>
<feature type="binding site" evidence="6">
    <location>
        <position position="19"/>
    </location>
    <ligand>
        <name>Na(+)</name>
        <dbReference type="ChEBI" id="CHEBI:29101"/>
        <label>1</label>
    </ligand>
</feature>
<feature type="binding site" evidence="6">
    <location>
        <position position="18"/>
    </location>
    <ligand>
        <name>Na(+)</name>
        <dbReference type="ChEBI" id="CHEBI:29101"/>
        <label>1</label>
    </ligand>
</feature>
<keyword evidence="7" id="KW-1015">Disulfide bond</keyword>
<keyword evidence="6" id="KW-0915">Sodium</keyword>
<feature type="transmembrane region" description="Helical" evidence="9">
    <location>
        <begin position="82"/>
        <end position="109"/>
    </location>
</feature>
<proteinExistence type="inferred from homology"/>
<dbReference type="PROSITE" id="PS00610">
    <property type="entry name" value="NA_NEUROTRAN_SYMP_1"/>
    <property type="match status" value="1"/>
</dbReference>
<dbReference type="PROSITE" id="PS00754">
    <property type="entry name" value="NA_NEUROTRAN_SYMP_2"/>
    <property type="match status" value="1"/>
</dbReference>
<reference evidence="10 11" key="1">
    <citation type="submission" date="2014-04" db="EMBL/GenBank/DDBJ databases">
        <title>Genome evolution of avian class.</title>
        <authorList>
            <person name="Zhang G."/>
            <person name="Li C."/>
        </authorList>
    </citation>
    <scope>NUCLEOTIDE SEQUENCE [LARGE SCALE GENOMIC DNA]</scope>
    <source>
        <strain evidence="10">BGI_N333</strain>
    </source>
</reference>
<dbReference type="GO" id="GO:0089718">
    <property type="term" value="P:amino acid import across plasma membrane"/>
    <property type="evidence" value="ECO:0007669"/>
    <property type="project" value="TreeGrafter"/>
</dbReference>
<evidence type="ECO:0000313" key="11">
    <source>
        <dbReference type="Proteomes" id="UP000053840"/>
    </source>
</evidence>
<comment type="similarity">
    <text evidence="8">Belongs to the sodium:neurotransmitter symporter (SNF) (TC 2.A.22) family.</text>
</comment>
<keyword evidence="8" id="KW-0769">Symport</keyword>